<evidence type="ECO:0000313" key="3">
    <source>
        <dbReference type="Proteomes" id="UP000660262"/>
    </source>
</evidence>
<reference evidence="2" key="1">
    <citation type="submission" date="2020-10" db="EMBL/GenBank/DDBJ databases">
        <title>Unveiling of a novel bifunctional photoreceptor, Dualchrome1, isolated from a cosmopolitan green alga.</title>
        <authorList>
            <person name="Suzuki S."/>
            <person name="Kawachi M."/>
        </authorList>
    </citation>
    <scope>NUCLEOTIDE SEQUENCE</scope>
    <source>
        <strain evidence="2">NIES 2893</strain>
    </source>
</reference>
<dbReference type="PANTHER" id="PTHR47098">
    <property type="entry name" value="PROTEIN MAK32"/>
    <property type="match status" value="1"/>
</dbReference>
<evidence type="ECO:0000313" key="2">
    <source>
        <dbReference type="EMBL" id="GHP11111.1"/>
    </source>
</evidence>
<evidence type="ECO:0000259" key="1">
    <source>
        <dbReference type="Pfam" id="PF00294"/>
    </source>
</evidence>
<dbReference type="AlphaFoldDB" id="A0A830I082"/>
<dbReference type="OrthoDB" id="497927at2759"/>
<sequence length="349" mass="37513">MAHRTGSKPSRKQITERGKAFTPAIHVDGRTTTCWDLLAYSIIVDDIVRHDGTTFMERLGGGGPQTIFGARVFAHAADKQTNVALCARVGNDLPDACLSWLREMGVDLAAIAYDEHLPTPRAWQVCECDGKRTQVWRTQHGDGQIAMLRPAWCAETMAAHVVHLGIDVEHPPWDVLAGAREAGALVSVETFKPTSGPLTSQALAKLSSAVDVLSPNLVEARAMMGDDETVNAKSAAVRLRDEHGFENALVRAGELGAVYAHRGGVCVAPAVGNVDVVDETGCGNACCGAFVSAMHDRQSPADCLAWGMTAASFMLEHVGVPEATLPKTVELEARARYHVVRERTLDKVM</sequence>
<gene>
    <name evidence="2" type="ORF">PPROV_000984100</name>
</gene>
<dbReference type="SUPFAM" id="SSF53613">
    <property type="entry name" value="Ribokinase-like"/>
    <property type="match status" value="1"/>
</dbReference>
<dbReference type="Pfam" id="PF00294">
    <property type="entry name" value="PfkB"/>
    <property type="match status" value="1"/>
</dbReference>
<dbReference type="EMBL" id="BNJQ01000032">
    <property type="protein sequence ID" value="GHP11111.1"/>
    <property type="molecule type" value="Genomic_DNA"/>
</dbReference>
<organism evidence="2 3">
    <name type="scientific">Pycnococcus provasolii</name>
    <dbReference type="NCBI Taxonomy" id="41880"/>
    <lineage>
        <taxon>Eukaryota</taxon>
        <taxon>Viridiplantae</taxon>
        <taxon>Chlorophyta</taxon>
        <taxon>Pseudoscourfieldiophyceae</taxon>
        <taxon>Pseudoscourfieldiales</taxon>
        <taxon>Pycnococcaceae</taxon>
        <taxon>Pycnococcus</taxon>
    </lineage>
</organism>
<dbReference type="InterPro" id="IPR029056">
    <property type="entry name" value="Ribokinase-like"/>
</dbReference>
<keyword evidence="3" id="KW-1185">Reference proteome</keyword>
<accession>A0A830I082</accession>
<dbReference type="PANTHER" id="PTHR47098:SF2">
    <property type="entry name" value="PROTEIN MAK32"/>
    <property type="match status" value="1"/>
</dbReference>
<dbReference type="Gene3D" id="3.40.1190.20">
    <property type="match status" value="1"/>
</dbReference>
<protein>
    <recommendedName>
        <fullName evidence="1">Carbohydrate kinase PfkB domain-containing protein</fullName>
    </recommendedName>
</protein>
<feature type="domain" description="Carbohydrate kinase PfkB" evidence="1">
    <location>
        <begin position="73"/>
        <end position="322"/>
    </location>
</feature>
<name>A0A830I082_9CHLO</name>
<dbReference type="Proteomes" id="UP000660262">
    <property type="component" value="Unassembled WGS sequence"/>
</dbReference>
<dbReference type="InterPro" id="IPR011611">
    <property type="entry name" value="PfkB_dom"/>
</dbReference>
<proteinExistence type="predicted"/>
<comment type="caution">
    <text evidence="2">The sequence shown here is derived from an EMBL/GenBank/DDBJ whole genome shotgun (WGS) entry which is preliminary data.</text>
</comment>